<evidence type="ECO:0000256" key="2">
    <source>
        <dbReference type="ARBA" id="ARBA00012438"/>
    </source>
</evidence>
<name>A0A7W9TMG2_CASDE</name>
<dbReference type="RefSeq" id="WP_151025349.1">
    <property type="nucleotide sequence ID" value="NZ_JACHIB010000006.1"/>
</dbReference>
<dbReference type="InterPro" id="IPR036890">
    <property type="entry name" value="HATPase_C_sf"/>
</dbReference>
<evidence type="ECO:0000313" key="6">
    <source>
        <dbReference type="Proteomes" id="UP000541136"/>
    </source>
</evidence>
<gene>
    <name evidence="5" type="ORF">HNR28_001386</name>
</gene>
<dbReference type="SMART" id="SM00387">
    <property type="entry name" value="HATPase_c"/>
    <property type="match status" value="1"/>
</dbReference>
<accession>A0A7W9TMG2</accession>
<dbReference type="EC" id="2.7.13.3" evidence="2"/>
<dbReference type="InterPro" id="IPR004358">
    <property type="entry name" value="Sig_transdc_His_kin-like_C"/>
</dbReference>
<dbReference type="Proteomes" id="UP000541136">
    <property type="component" value="Unassembled WGS sequence"/>
</dbReference>
<protein>
    <recommendedName>
        <fullName evidence="2">histidine kinase</fullName>
        <ecNumber evidence="2">2.7.13.3</ecNumber>
    </recommendedName>
</protein>
<evidence type="ECO:0000259" key="4">
    <source>
        <dbReference type="PROSITE" id="PS50109"/>
    </source>
</evidence>
<evidence type="ECO:0000313" key="5">
    <source>
        <dbReference type="EMBL" id="MBB6083349.1"/>
    </source>
</evidence>
<dbReference type="PROSITE" id="PS50109">
    <property type="entry name" value="HIS_KIN"/>
    <property type="match status" value="1"/>
</dbReference>
<dbReference type="CDD" id="cd00082">
    <property type="entry name" value="HisKA"/>
    <property type="match status" value="1"/>
</dbReference>
<dbReference type="AlphaFoldDB" id="A0A7W9TMG2"/>
<dbReference type="PANTHER" id="PTHR43547:SF2">
    <property type="entry name" value="HYBRID SIGNAL TRANSDUCTION HISTIDINE KINASE C"/>
    <property type="match status" value="1"/>
</dbReference>
<sequence length="252" mass="28484">MNQEAMIEETRGKDVGMLFLANFVHQVVNPLNGVIGTLHNITDGTYSGTVVAQKINASRAQLEQCVTLIRNLAYLSDFFFEVSEKEVLRPTREVVTSVLPQVVIEALQFFQISAERKGMEIQLLDSATQYRIKARPELIKQIFINLFDNWLKYGLPNQVVYVDVKKNKNHDLIIEIRGASVGFDNNNAEKLFEMGFRSKEAQEKVAQGSGIGLFICKEVAEKVLHGTISASHKHKGSMTTFRLAIPREKWEL</sequence>
<keyword evidence="3" id="KW-0597">Phosphoprotein</keyword>
<dbReference type="InterPro" id="IPR003661">
    <property type="entry name" value="HisK_dim/P_dom"/>
</dbReference>
<evidence type="ECO:0000256" key="3">
    <source>
        <dbReference type="ARBA" id="ARBA00022553"/>
    </source>
</evidence>
<reference evidence="5 6" key="1">
    <citation type="submission" date="2020-08" db="EMBL/GenBank/DDBJ databases">
        <title>Genomic Encyclopedia of Type Strains, Phase IV (KMG-IV): sequencing the most valuable type-strain genomes for metagenomic binning, comparative biology and taxonomic classification.</title>
        <authorList>
            <person name="Goeker M."/>
        </authorList>
    </citation>
    <scope>NUCLEOTIDE SEQUENCE [LARGE SCALE GENOMIC DNA]</scope>
    <source>
        <strain evidence="5 6">DSM 12141</strain>
    </source>
</reference>
<dbReference type="Gene3D" id="3.30.565.10">
    <property type="entry name" value="Histidine kinase-like ATPase, C-terminal domain"/>
    <property type="match status" value="1"/>
</dbReference>
<dbReference type="PANTHER" id="PTHR43547">
    <property type="entry name" value="TWO-COMPONENT HISTIDINE KINASE"/>
    <property type="match status" value="1"/>
</dbReference>
<evidence type="ECO:0000256" key="1">
    <source>
        <dbReference type="ARBA" id="ARBA00000085"/>
    </source>
</evidence>
<organism evidence="5 6">
    <name type="scientific">Castellaniella defragrans</name>
    <name type="common">Alcaligenes defragrans</name>
    <dbReference type="NCBI Taxonomy" id="75697"/>
    <lineage>
        <taxon>Bacteria</taxon>
        <taxon>Pseudomonadati</taxon>
        <taxon>Pseudomonadota</taxon>
        <taxon>Betaproteobacteria</taxon>
        <taxon>Burkholderiales</taxon>
        <taxon>Alcaligenaceae</taxon>
        <taxon>Castellaniella</taxon>
    </lineage>
</organism>
<comment type="caution">
    <text evidence="5">The sequence shown here is derived from an EMBL/GenBank/DDBJ whole genome shotgun (WGS) entry which is preliminary data.</text>
</comment>
<feature type="domain" description="Histidine kinase" evidence="4">
    <location>
        <begin position="22"/>
        <end position="249"/>
    </location>
</feature>
<keyword evidence="5" id="KW-0808">Transferase</keyword>
<dbReference type="PRINTS" id="PR00344">
    <property type="entry name" value="BCTRLSENSOR"/>
</dbReference>
<dbReference type="SUPFAM" id="SSF55874">
    <property type="entry name" value="ATPase domain of HSP90 chaperone/DNA topoisomerase II/histidine kinase"/>
    <property type="match status" value="1"/>
</dbReference>
<keyword evidence="5" id="KW-0418">Kinase</keyword>
<dbReference type="InterPro" id="IPR005467">
    <property type="entry name" value="His_kinase_dom"/>
</dbReference>
<dbReference type="InterPro" id="IPR003594">
    <property type="entry name" value="HATPase_dom"/>
</dbReference>
<comment type="catalytic activity">
    <reaction evidence="1">
        <text>ATP + protein L-histidine = ADP + protein N-phospho-L-histidine.</text>
        <dbReference type="EC" id="2.7.13.3"/>
    </reaction>
</comment>
<dbReference type="Pfam" id="PF02518">
    <property type="entry name" value="HATPase_c"/>
    <property type="match status" value="1"/>
</dbReference>
<dbReference type="GO" id="GO:0000155">
    <property type="term" value="F:phosphorelay sensor kinase activity"/>
    <property type="evidence" value="ECO:0007669"/>
    <property type="project" value="InterPro"/>
</dbReference>
<dbReference type="EMBL" id="JACHIB010000006">
    <property type="protein sequence ID" value="MBB6083349.1"/>
    <property type="molecule type" value="Genomic_DNA"/>
</dbReference>
<proteinExistence type="predicted"/>